<dbReference type="InterPro" id="IPR050471">
    <property type="entry name" value="AB_hydrolase"/>
</dbReference>
<gene>
    <name evidence="2" type="ORF">GYA55_11270</name>
</gene>
<dbReference type="PANTHER" id="PTHR43433">
    <property type="entry name" value="HYDROLASE, ALPHA/BETA FOLD FAMILY PROTEIN"/>
    <property type="match status" value="1"/>
</dbReference>
<keyword evidence="2" id="KW-0378">Hydrolase</keyword>
<organism evidence="2 3">
    <name type="scientific">SAR324 cluster bacterium</name>
    <dbReference type="NCBI Taxonomy" id="2024889"/>
    <lineage>
        <taxon>Bacteria</taxon>
        <taxon>Deltaproteobacteria</taxon>
        <taxon>SAR324 cluster</taxon>
    </lineage>
</organism>
<dbReference type="SUPFAM" id="SSF53474">
    <property type="entry name" value="alpha/beta-Hydrolases"/>
    <property type="match status" value="1"/>
</dbReference>
<dbReference type="EMBL" id="JAAZON010000515">
    <property type="protein sequence ID" value="NMC63732.1"/>
    <property type="molecule type" value="Genomic_DNA"/>
</dbReference>
<comment type="caution">
    <text evidence="2">The sequence shown here is derived from an EMBL/GenBank/DDBJ whole genome shotgun (WGS) entry which is preliminary data.</text>
</comment>
<accession>A0A7X9IL00</accession>
<dbReference type="AlphaFoldDB" id="A0A7X9IL00"/>
<sequence length="291" mass="32020">MKTDNRIRTVNIEVSNRLLNCSVLGKGDFQKTTLYCHGFPSSRLEALFLDDIARSLGITILSIDRPGFGGSTFYPERRIVDWPKDIQQTLTFFSLSKISILALSGGTPYGLVSACKLPSLVEKLVVVSGVSSLKEPQILKQMKPLHRFLIGMLQKRSRTGLRLAYFAAGLLRHFPCSSSLLIGCAFNSTDRKLVSDSQVRAIFGQAINEAFAQGVRGPVLDLQLMSNDWGFDLSEIQVPVTFIHGTDDRFVPPSMMLANASKITGAKIIEIPGEGHLAAVKVRKLILENLL</sequence>
<proteinExistence type="predicted"/>
<protein>
    <submittedName>
        <fullName evidence="2">Alpha/beta hydrolase</fullName>
    </submittedName>
</protein>
<evidence type="ECO:0000259" key="1">
    <source>
        <dbReference type="Pfam" id="PF00561"/>
    </source>
</evidence>
<feature type="domain" description="AB hydrolase-1" evidence="1">
    <location>
        <begin position="34"/>
        <end position="278"/>
    </location>
</feature>
<reference evidence="2 3" key="1">
    <citation type="journal article" date="2020" name="Biotechnol. Biofuels">
        <title>New insights from the biogas microbiome by comprehensive genome-resolved metagenomics of nearly 1600 species originating from multiple anaerobic digesters.</title>
        <authorList>
            <person name="Campanaro S."/>
            <person name="Treu L."/>
            <person name="Rodriguez-R L.M."/>
            <person name="Kovalovszki A."/>
            <person name="Ziels R.M."/>
            <person name="Maus I."/>
            <person name="Zhu X."/>
            <person name="Kougias P.G."/>
            <person name="Basile A."/>
            <person name="Luo G."/>
            <person name="Schluter A."/>
            <person name="Konstantinidis K.T."/>
            <person name="Angelidaki I."/>
        </authorList>
    </citation>
    <scope>NUCLEOTIDE SEQUENCE [LARGE SCALE GENOMIC DNA]</scope>
    <source>
        <strain evidence="2">AS27yjCOA_65</strain>
    </source>
</reference>
<dbReference type="Gene3D" id="3.40.50.1820">
    <property type="entry name" value="alpha/beta hydrolase"/>
    <property type="match status" value="1"/>
</dbReference>
<dbReference type="Proteomes" id="UP000524246">
    <property type="component" value="Unassembled WGS sequence"/>
</dbReference>
<dbReference type="InterPro" id="IPR000073">
    <property type="entry name" value="AB_hydrolase_1"/>
</dbReference>
<dbReference type="PANTHER" id="PTHR43433:SF10">
    <property type="entry name" value="AB HYDROLASE-1 DOMAIN-CONTAINING PROTEIN"/>
    <property type="match status" value="1"/>
</dbReference>
<dbReference type="GO" id="GO:0016787">
    <property type="term" value="F:hydrolase activity"/>
    <property type="evidence" value="ECO:0007669"/>
    <property type="project" value="UniProtKB-KW"/>
</dbReference>
<name>A0A7X9IL00_9DELT</name>
<dbReference type="Pfam" id="PF00561">
    <property type="entry name" value="Abhydrolase_1"/>
    <property type="match status" value="1"/>
</dbReference>
<evidence type="ECO:0000313" key="3">
    <source>
        <dbReference type="Proteomes" id="UP000524246"/>
    </source>
</evidence>
<evidence type="ECO:0000313" key="2">
    <source>
        <dbReference type="EMBL" id="NMC63732.1"/>
    </source>
</evidence>
<dbReference type="InterPro" id="IPR029058">
    <property type="entry name" value="AB_hydrolase_fold"/>
</dbReference>